<proteinExistence type="predicted"/>
<name>A0ABS5ZKI3_9GAMM</name>
<sequence length="215" mass="23733">MEKDGFDIIDEDGNIRYRLIDTRDKPLKSDYAYCIEAIKDLSLKLHYFIPALPRFAAEPNSMEGAVNIVGLSFNGVPINGTPPSVINGIPNAPSGLPALDPCGGHINEGFYHSHIFPETINAKLRKNNIIAVKCEAIYQKFDSELIGYAMDGFPIYGSTDLFGKVPDNLDQCSGHVASTLHYPWGIYHYHAVSNDPVNIPRCLKGELAEQVLIVE</sequence>
<comment type="caution">
    <text evidence="2">The sequence shown here is derived from an EMBL/GenBank/DDBJ whole genome shotgun (WGS) entry which is preliminary data.</text>
</comment>
<dbReference type="EMBL" id="JAGSOY010000085">
    <property type="protein sequence ID" value="MBU2713517.1"/>
    <property type="molecule type" value="Genomic_DNA"/>
</dbReference>
<keyword evidence="3" id="KW-1185">Reference proteome</keyword>
<evidence type="ECO:0000313" key="2">
    <source>
        <dbReference type="EMBL" id="MBU2713517.1"/>
    </source>
</evidence>
<dbReference type="RefSeq" id="WP_215821802.1">
    <property type="nucleotide sequence ID" value="NZ_JAGSOY010000085.1"/>
</dbReference>
<feature type="domain" description="YHYH" evidence="1">
    <location>
        <begin position="166"/>
        <end position="205"/>
    </location>
</feature>
<gene>
    <name evidence="2" type="ORF">KCG35_20875</name>
</gene>
<dbReference type="Pfam" id="PF14240">
    <property type="entry name" value="YHYH"/>
    <property type="match status" value="2"/>
</dbReference>
<accession>A0ABS5ZKI3</accession>
<reference evidence="2 3" key="1">
    <citation type="submission" date="2021-04" db="EMBL/GenBank/DDBJ databases">
        <authorList>
            <person name="Pira H."/>
            <person name="Risdian C."/>
            <person name="Wink J."/>
        </authorList>
    </citation>
    <scope>NUCLEOTIDE SEQUENCE [LARGE SCALE GENOMIC DNA]</scope>
    <source>
        <strain evidence="2 3">WH53</strain>
    </source>
</reference>
<evidence type="ECO:0000313" key="3">
    <source>
        <dbReference type="Proteomes" id="UP000690515"/>
    </source>
</evidence>
<protein>
    <submittedName>
        <fullName evidence="2">YHYH protein</fullName>
    </submittedName>
</protein>
<evidence type="ECO:0000259" key="1">
    <source>
        <dbReference type="Pfam" id="PF14240"/>
    </source>
</evidence>
<feature type="domain" description="YHYH" evidence="1">
    <location>
        <begin position="47"/>
        <end position="159"/>
    </location>
</feature>
<dbReference type="Proteomes" id="UP000690515">
    <property type="component" value="Unassembled WGS sequence"/>
</dbReference>
<dbReference type="InterPro" id="IPR025924">
    <property type="entry name" value="YHYH_dom"/>
</dbReference>
<organism evidence="2 3">
    <name type="scientific">Zooshikella harenae</name>
    <dbReference type="NCBI Taxonomy" id="2827238"/>
    <lineage>
        <taxon>Bacteria</taxon>
        <taxon>Pseudomonadati</taxon>
        <taxon>Pseudomonadota</taxon>
        <taxon>Gammaproteobacteria</taxon>
        <taxon>Oceanospirillales</taxon>
        <taxon>Zooshikellaceae</taxon>
        <taxon>Zooshikella</taxon>
    </lineage>
</organism>